<reference evidence="2" key="1">
    <citation type="journal article" date="2019" name="Int. J. Syst. Evol. Microbiol.">
        <title>The Global Catalogue of Microorganisms (GCM) 10K type strain sequencing project: providing services to taxonomists for standard genome sequencing and annotation.</title>
        <authorList>
            <consortium name="The Broad Institute Genomics Platform"/>
            <consortium name="The Broad Institute Genome Sequencing Center for Infectious Disease"/>
            <person name="Wu L."/>
            <person name="Ma J."/>
        </authorList>
    </citation>
    <scope>NUCLEOTIDE SEQUENCE [LARGE SCALE GENOMIC DNA]</scope>
    <source>
        <strain evidence="2">CGMCC 1.15419</strain>
    </source>
</reference>
<comment type="caution">
    <text evidence="1">The sequence shown here is derived from an EMBL/GenBank/DDBJ whole genome shotgun (WGS) entry which is preliminary data.</text>
</comment>
<name>A0ABQ1VMQ7_9RHOB</name>
<proteinExistence type="predicted"/>
<keyword evidence="2" id="KW-1185">Reference proteome</keyword>
<gene>
    <name evidence="1" type="ORF">GCM10011402_37280</name>
</gene>
<evidence type="ECO:0000313" key="2">
    <source>
        <dbReference type="Proteomes" id="UP000640509"/>
    </source>
</evidence>
<dbReference type="Proteomes" id="UP000640509">
    <property type="component" value="Unassembled WGS sequence"/>
</dbReference>
<dbReference type="SUPFAM" id="SSF53448">
    <property type="entry name" value="Nucleotide-diphospho-sugar transferases"/>
    <property type="match status" value="1"/>
</dbReference>
<accession>A0ABQ1VMQ7</accession>
<organism evidence="1 2">
    <name type="scientific">Paracoccus acridae</name>
    <dbReference type="NCBI Taxonomy" id="1795310"/>
    <lineage>
        <taxon>Bacteria</taxon>
        <taxon>Pseudomonadati</taxon>
        <taxon>Pseudomonadota</taxon>
        <taxon>Alphaproteobacteria</taxon>
        <taxon>Rhodobacterales</taxon>
        <taxon>Paracoccaceae</taxon>
        <taxon>Paracoccus</taxon>
    </lineage>
</organism>
<protein>
    <submittedName>
        <fullName evidence="1">Uncharacterized protein</fullName>
    </submittedName>
</protein>
<sequence>MADQSCDYHMVVQDDALVASDFYARLEQYLKEDNAPDVLCLFYRMKSKNTHAEFNSAGLNSWKEGGFFFDRLQFAVCVVIRTELIGDMLRYGNDLSEEKYANVDDLRFSAFFKKRGIKTFYTLPSLVDHEGTIESTVREGGLGRIAAWFADGPNGLAAECERRSAKGD</sequence>
<dbReference type="InterPro" id="IPR029044">
    <property type="entry name" value="Nucleotide-diphossugar_trans"/>
</dbReference>
<evidence type="ECO:0000313" key="1">
    <source>
        <dbReference type="EMBL" id="GGF81177.1"/>
    </source>
</evidence>
<dbReference type="EMBL" id="BMIV01000034">
    <property type="protein sequence ID" value="GGF81177.1"/>
    <property type="molecule type" value="Genomic_DNA"/>
</dbReference>